<dbReference type="PANTHER" id="PTHR23354">
    <property type="entry name" value="NUCLEOLAR PROTEIN 7/ESTROGEN RECEPTOR COACTIVATOR-RELATED"/>
    <property type="match status" value="1"/>
</dbReference>
<protein>
    <recommendedName>
        <fullName evidence="4">Oxidation resistance protein 1</fullName>
    </recommendedName>
</protein>
<dbReference type="CDD" id="cd00118">
    <property type="entry name" value="LysM"/>
    <property type="match status" value="1"/>
</dbReference>
<dbReference type="SMART" id="SM00584">
    <property type="entry name" value="TLDc"/>
    <property type="match status" value="1"/>
</dbReference>
<dbReference type="InterPro" id="IPR018392">
    <property type="entry name" value="LysM"/>
</dbReference>
<dbReference type="Proteomes" id="UP000019132">
    <property type="component" value="Unassembled WGS sequence"/>
</dbReference>
<dbReference type="eggNOG" id="KOG2372">
    <property type="taxonomic scope" value="Eukaryota"/>
</dbReference>
<dbReference type="EMBL" id="GL376633">
    <property type="status" value="NOT_ANNOTATED_CDS"/>
    <property type="molecule type" value="Genomic_DNA"/>
</dbReference>
<feature type="domain" description="LysM" evidence="6">
    <location>
        <begin position="25"/>
        <end position="69"/>
    </location>
</feature>
<dbReference type="GO" id="GO:0005739">
    <property type="term" value="C:mitochondrion"/>
    <property type="evidence" value="ECO:0007669"/>
    <property type="project" value="UniProtKB-SubCell"/>
</dbReference>
<feature type="compositionally biased region" description="Basic and acidic residues" evidence="5">
    <location>
        <begin position="100"/>
        <end position="110"/>
    </location>
</feature>
<feature type="region of interest" description="Disordered" evidence="5">
    <location>
        <begin position="80"/>
        <end position="144"/>
    </location>
</feature>
<dbReference type="PROSITE" id="PS51782">
    <property type="entry name" value="LYSM"/>
    <property type="match status" value="1"/>
</dbReference>
<evidence type="ECO:0000256" key="3">
    <source>
        <dbReference type="ARBA" id="ARBA00023128"/>
    </source>
</evidence>
<keyword evidence="3" id="KW-0496">Mitochondrion</keyword>
<reference evidence="9" key="2">
    <citation type="submission" date="2010-04" db="EMBL/GenBank/DDBJ databases">
        <authorList>
            <person name="Buell R."/>
            <person name="Hamilton J."/>
            <person name="Hostetler J."/>
        </authorList>
    </citation>
    <scope>NUCLEOTIDE SEQUENCE [LARGE SCALE GENOMIC DNA]</scope>
    <source>
        <strain evidence="9">DAOM:BR144</strain>
    </source>
</reference>
<feature type="domain" description="TLDc" evidence="7">
    <location>
        <begin position="171"/>
        <end position="330"/>
    </location>
</feature>
<dbReference type="Pfam" id="PF01476">
    <property type="entry name" value="LysM"/>
    <property type="match status" value="1"/>
</dbReference>
<evidence type="ECO:0000313" key="8">
    <source>
        <dbReference type="EnsemblProtists" id="PYU1_T005401"/>
    </source>
</evidence>
<evidence type="ECO:0000256" key="5">
    <source>
        <dbReference type="SAM" id="MobiDB-lite"/>
    </source>
</evidence>
<keyword evidence="9" id="KW-1185">Reference proteome</keyword>
<evidence type="ECO:0000256" key="2">
    <source>
        <dbReference type="ARBA" id="ARBA00009540"/>
    </source>
</evidence>
<dbReference type="PROSITE" id="PS51886">
    <property type="entry name" value="TLDC"/>
    <property type="match status" value="1"/>
</dbReference>
<dbReference type="VEuPathDB" id="FungiDB:PYU1_G005390"/>
<feature type="compositionally biased region" description="Basic residues" evidence="5">
    <location>
        <begin position="131"/>
        <end position="141"/>
    </location>
</feature>
<evidence type="ECO:0000256" key="4">
    <source>
        <dbReference type="ARBA" id="ARBA00040604"/>
    </source>
</evidence>
<dbReference type="HOGENOM" id="CLU_042992_0_0_1"/>
<comment type="similarity">
    <text evidence="2">Belongs to the OXR1 family.</text>
</comment>
<accession>K3WKA9</accession>
<evidence type="ECO:0000313" key="9">
    <source>
        <dbReference type="Proteomes" id="UP000019132"/>
    </source>
</evidence>
<dbReference type="PANTHER" id="PTHR23354:SF62">
    <property type="entry name" value="MUSTARD, ISOFORM V"/>
    <property type="match status" value="1"/>
</dbReference>
<dbReference type="AlphaFoldDB" id="K3WKA9"/>
<dbReference type="InParanoid" id="K3WKA9"/>
<comment type="subcellular location">
    <subcellularLocation>
        <location evidence="1">Mitochondrion</location>
    </subcellularLocation>
</comment>
<dbReference type="SUPFAM" id="SSF54106">
    <property type="entry name" value="LysM domain"/>
    <property type="match status" value="1"/>
</dbReference>
<dbReference type="OMA" id="RHNIRES"/>
<evidence type="ECO:0000259" key="6">
    <source>
        <dbReference type="PROSITE" id="PS51782"/>
    </source>
</evidence>
<sequence length="333" mass="37656">MMLHVFAPVNWSNAISKKPQCRPMATYIVEHGDTLAGIALRHNIRESELRAMNNLFAGSVTFPGQKLKVFRKKRSQSLPALPFADQMNQESDDDYNARQQSHDSADEHKHLVPRKTANVEPEDEDDTHAAHLSKSHKHRSKSERLHTHYETDEFMLPSLIGGTSSEVLSDPQYCSKLVPKLETCLPTRFRGYDWKLQYSLAQHGSSLHALLHHVHNANPTLVVVETTRGEIFGGFVATPWKRSTSYYGIGESFVFTCYPHFERFPWSRKNSMIMLSTDKSIGMGGGGGFAWFLNADLSRGTSAQSDTFMNRRLTSESDFDIACVEVWSFVTKT</sequence>
<proteinExistence type="inferred from homology"/>
<organism evidence="8 9">
    <name type="scientific">Globisporangium ultimum (strain ATCC 200006 / CBS 805.95 / DAOM BR144)</name>
    <name type="common">Pythium ultimum</name>
    <dbReference type="NCBI Taxonomy" id="431595"/>
    <lineage>
        <taxon>Eukaryota</taxon>
        <taxon>Sar</taxon>
        <taxon>Stramenopiles</taxon>
        <taxon>Oomycota</taxon>
        <taxon>Peronosporomycetes</taxon>
        <taxon>Pythiales</taxon>
        <taxon>Pythiaceae</taxon>
        <taxon>Globisporangium</taxon>
    </lineage>
</organism>
<dbReference type="Gene3D" id="3.10.350.10">
    <property type="entry name" value="LysM domain"/>
    <property type="match status" value="1"/>
</dbReference>
<dbReference type="Pfam" id="PF07534">
    <property type="entry name" value="TLD"/>
    <property type="match status" value="1"/>
</dbReference>
<name>K3WKA9_GLOUD</name>
<evidence type="ECO:0000256" key="1">
    <source>
        <dbReference type="ARBA" id="ARBA00004173"/>
    </source>
</evidence>
<reference evidence="9" key="1">
    <citation type="journal article" date="2010" name="Genome Biol.">
        <title>Genome sequence of the necrotrophic plant pathogen Pythium ultimum reveals original pathogenicity mechanisms and effector repertoire.</title>
        <authorList>
            <person name="Levesque C.A."/>
            <person name="Brouwer H."/>
            <person name="Cano L."/>
            <person name="Hamilton J.P."/>
            <person name="Holt C."/>
            <person name="Huitema E."/>
            <person name="Raffaele S."/>
            <person name="Robideau G.P."/>
            <person name="Thines M."/>
            <person name="Win J."/>
            <person name="Zerillo M.M."/>
            <person name="Beakes G.W."/>
            <person name="Boore J.L."/>
            <person name="Busam D."/>
            <person name="Dumas B."/>
            <person name="Ferriera S."/>
            <person name="Fuerstenberg S.I."/>
            <person name="Gachon C.M."/>
            <person name="Gaulin E."/>
            <person name="Govers F."/>
            <person name="Grenville-Briggs L."/>
            <person name="Horner N."/>
            <person name="Hostetler J."/>
            <person name="Jiang R.H."/>
            <person name="Johnson J."/>
            <person name="Krajaejun T."/>
            <person name="Lin H."/>
            <person name="Meijer H.J."/>
            <person name="Moore B."/>
            <person name="Morris P."/>
            <person name="Phuntmart V."/>
            <person name="Puiu D."/>
            <person name="Shetty J."/>
            <person name="Stajich J.E."/>
            <person name="Tripathy S."/>
            <person name="Wawra S."/>
            <person name="van West P."/>
            <person name="Whitty B.R."/>
            <person name="Coutinho P.M."/>
            <person name="Henrissat B."/>
            <person name="Martin F."/>
            <person name="Thomas P.D."/>
            <person name="Tyler B.M."/>
            <person name="De Vries R.P."/>
            <person name="Kamoun S."/>
            <person name="Yandell M."/>
            <person name="Tisserat N."/>
            <person name="Buell C.R."/>
        </authorList>
    </citation>
    <scope>NUCLEOTIDE SEQUENCE</scope>
    <source>
        <strain evidence="9">DAOM:BR144</strain>
    </source>
</reference>
<dbReference type="SMART" id="SM00257">
    <property type="entry name" value="LysM"/>
    <property type="match status" value="1"/>
</dbReference>
<dbReference type="EnsemblProtists" id="PYU1_T005401">
    <property type="protein sequence ID" value="PYU1_T005401"/>
    <property type="gene ID" value="PYU1_G005390"/>
</dbReference>
<evidence type="ECO:0000259" key="7">
    <source>
        <dbReference type="PROSITE" id="PS51886"/>
    </source>
</evidence>
<dbReference type="InterPro" id="IPR036779">
    <property type="entry name" value="LysM_dom_sf"/>
</dbReference>
<reference evidence="8" key="3">
    <citation type="submission" date="2015-02" db="UniProtKB">
        <authorList>
            <consortium name="EnsemblProtists"/>
        </authorList>
    </citation>
    <scope>IDENTIFICATION</scope>
    <source>
        <strain evidence="8">DAOM BR144</strain>
    </source>
</reference>
<dbReference type="InterPro" id="IPR006571">
    <property type="entry name" value="TLDc_dom"/>
</dbReference>